<dbReference type="PANTHER" id="PTHR31737">
    <property type="entry name" value="PROTEIN TOS1"/>
    <property type="match status" value="1"/>
</dbReference>
<dbReference type="InterPro" id="IPR018805">
    <property type="entry name" value="YJL171C/Tos1_C"/>
</dbReference>
<protein>
    <recommendedName>
        <fullName evidence="2">Cell wall protein YJL171C/Tos1 C-terminal domain-containing protein</fullName>
    </recommendedName>
</protein>
<dbReference type="VEuPathDB" id="FungiDB:SMAC_08056"/>
<comment type="caution">
    <text evidence="3">The sequence shown here is derived from an EMBL/GenBank/DDBJ whole genome shotgun (WGS) entry which is preliminary data.</text>
</comment>
<feature type="signal peptide" evidence="1">
    <location>
        <begin position="1"/>
        <end position="23"/>
    </location>
</feature>
<evidence type="ECO:0000259" key="2">
    <source>
        <dbReference type="Pfam" id="PF10287"/>
    </source>
</evidence>
<proteinExistence type="predicted"/>
<feature type="chain" id="PRO_5035771964" description="Cell wall protein YJL171C/Tos1 C-terminal domain-containing protein" evidence="1">
    <location>
        <begin position="24"/>
        <end position="279"/>
    </location>
</feature>
<name>A0A8S8ZTN9_SORMA</name>
<evidence type="ECO:0000313" key="4">
    <source>
        <dbReference type="Proteomes" id="UP000433876"/>
    </source>
</evidence>
<dbReference type="GO" id="GO:0009277">
    <property type="term" value="C:fungal-type cell wall"/>
    <property type="evidence" value="ECO:0007669"/>
    <property type="project" value="TreeGrafter"/>
</dbReference>
<dbReference type="GO" id="GO:0071555">
    <property type="term" value="P:cell wall organization"/>
    <property type="evidence" value="ECO:0007669"/>
    <property type="project" value="UniProtKB-KW"/>
</dbReference>
<dbReference type="Pfam" id="PF10287">
    <property type="entry name" value="YJL171C_Tos1_C"/>
    <property type="match status" value="1"/>
</dbReference>
<dbReference type="GO" id="GO:0042973">
    <property type="term" value="F:glucan endo-1,3-beta-D-glucosidase activity"/>
    <property type="evidence" value="ECO:0007669"/>
    <property type="project" value="UniProtKB-EC"/>
</dbReference>
<sequence>MILNVFKALAVSLVFGTIPGANAFAVGRFGSLSYHGNSTIVARQSDIAPYSTDPEFNPHLDAPDVSADDLCRDHKHQEDIGNWYCQKVDQVIYSKVTKPGTYEADTFMDNESGACSKSPKQFNGDLAPHNEPAKGLPGFARVLLFEFSMPDEPQHNNGGGNKPAVWLLNSRIPNTAQYFDCNCWKSGCGELDVFEVLAPGQDKALSTFHLGDDGKSAGDANYFQRPKGGPITVALVIDATNGGTVSIKNMGASDGARFGASLSAGKVDELKAKSGLVSE</sequence>
<accession>A0A8S8ZTN9</accession>
<gene>
    <name evidence="3" type="ORF">SMACR_08056</name>
</gene>
<evidence type="ECO:0000256" key="1">
    <source>
        <dbReference type="SAM" id="SignalP"/>
    </source>
</evidence>
<evidence type="ECO:0000313" key="3">
    <source>
        <dbReference type="EMBL" id="KAA8631632.1"/>
    </source>
</evidence>
<reference evidence="3 4" key="1">
    <citation type="submission" date="2017-07" db="EMBL/GenBank/DDBJ databases">
        <title>Genome sequence of the Sordaria macrospora wild type strain R19027.</title>
        <authorList>
            <person name="Nowrousian M."/>
            <person name="Teichert I."/>
            <person name="Kueck U."/>
        </authorList>
    </citation>
    <scope>NUCLEOTIDE SEQUENCE [LARGE SCALE GENOMIC DNA]</scope>
    <source>
        <strain evidence="3 4">R19027</strain>
        <tissue evidence="3">Mycelium</tissue>
    </source>
</reference>
<dbReference type="PANTHER" id="PTHR31737:SF2">
    <property type="entry name" value="PROTEIN TOS1"/>
    <property type="match status" value="1"/>
</dbReference>
<organism evidence="3 4">
    <name type="scientific">Sordaria macrospora</name>
    <dbReference type="NCBI Taxonomy" id="5147"/>
    <lineage>
        <taxon>Eukaryota</taxon>
        <taxon>Fungi</taxon>
        <taxon>Dikarya</taxon>
        <taxon>Ascomycota</taxon>
        <taxon>Pezizomycotina</taxon>
        <taxon>Sordariomycetes</taxon>
        <taxon>Sordariomycetidae</taxon>
        <taxon>Sordariales</taxon>
        <taxon>Sordariaceae</taxon>
        <taxon>Sordaria</taxon>
    </lineage>
</organism>
<keyword evidence="1" id="KW-0732">Signal</keyword>
<dbReference type="EMBL" id="NMPR01000072">
    <property type="protein sequence ID" value="KAA8631632.1"/>
    <property type="molecule type" value="Genomic_DNA"/>
</dbReference>
<dbReference type="AlphaFoldDB" id="A0A8S8ZTN9"/>
<feature type="domain" description="Cell wall protein YJL171C/Tos1 C-terminal" evidence="2">
    <location>
        <begin position="129"/>
        <end position="269"/>
    </location>
</feature>
<dbReference type="Proteomes" id="UP000433876">
    <property type="component" value="Unassembled WGS sequence"/>
</dbReference>